<evidence type="ECO:0000259" key="3">
    <source>
        <dbReference type="Pfam" id="PF07626"/>
    </source>
</evidence>
<feature type="chain" id="PRO_5022222757" description="Planctomycete cytochrome C" evidence="1">
    <location>
        <begin position="30"/>
        <end position="990"/>
    </location>
</feature>
<dbReference type="Pfam" id="PF07635">
    <property type="entry name" value="PSCyt1"/>
    <property type="match status" value="1"/>
</dbReference>
<dbReference type="Pfam" id="PF07624">
    <property type="entry name" value="PSD2"/>
    <property type="match status" value="1"/>
</dbReference>
<dbReference type="OrthoDB" id="175242at2"/>
<proteinExistence type="predicted"/>
<evidence type="ECO:0000313" key="9">
    <source>
        <dbReference type="Proteomes" id="UP000315003"/>
    </source>
</evidence>
<evidence type="ECO:0000259" key="6">
    <source>
        <dbReference type="Pfam" id="PF07635"/>
    </source>
</evidence>
<organism evidence="8 9">
    <name type="scientific">Stieleria bergensis</name>
    <dbReference type="NCBI Taxonomy" id="2528025"/>
    <lineage>
        <taxon>Bacteria</taxon>
        <taxon>Pseudomonadati</taxon>
        <taxon>Planctomycetota</taxon>
        <taxon>Planctomycetia</taxon>
        <taxon>Pirellulales</taxon>
        <taxon>Pirellulaceae</taxon>
        <taxon>Stieleria</taxon>
    </lineage>
</organism>
<dbReference type="InterPro" id="IPR011478">
    <property type="entry name" value="DUF1585"/>
</dbReference>
<feature type="domain" description="DUF1588" evidence="4">
    <location>
        <begin position="810"/>
        <end position="900"/>
    </location>
</feature>
<feature type="domain" description="DUF1592" evidence="5">
    <location>
        <begin position="664"/>
        <end position="789"/>
    </location>
</feature>
<dbReference type="Pfam" id="PF07626">
    <property type="entry name" value="PSD3"/>
    <property type="match status" value="1"/>
</dbReference>
<reference evidence="8 9" key="1">
    <citation type="submission" date="2019-02" db="EMBL/GenBank/DDBJ databases">
        <title>Deep-cultivation of Planctomycetes and their phenomic and genomic characterization uncovers novel biology.</title>
        <authorList>
            <person name="Wiegand S."/>
            <person name="Jogler M."/>
            <person name="Boedeker C."/>
            <person name="Pinto D."/>
            <person name="Vollmers J."/>
            <person name="Rivas-Marin E."/>
            <person name="Kohn T."/>
            <person name="Peeters S.H."/>
            <person name="Heuer A."/>
            <person name="Rast P."/>
            <person name="Oberbeckmann S."/>
            <person name="Bunk B."/>
            <person name="Jeske O."/>
            <person name="Meyerdierks A."/>
            <person name="Storesund J.E."/>
            <person name="Kallscheuer N."/>
            <person name="Luecker S."/>
            <person name="Lage O.M."/>
            <person name="Pohl T."/>
            <person name="Merkel B.J."/>
            <person name="Hornburger P."/>
            <person name="Mueller R.-W."/>
            <person name="Bruemmer F."/>
            <person name="Labrenz M."/>
            <person name="Spormann A.M."/>
            <person name="Op den Camp H."/>
            <person name="Overmann J."/>
            <person name="Amann R."/>
            <person name="Jetten M.S.M."/>
            <person name="Mascher T."/>
            <person name="Medema M.H."/>
            <person name="Devos D.P."/>
            <person name="Kaster A.-K."/>
            <person name="Ovreas L."/>
            <person name="Rohde M."/>
            <person name="Galperin M.Y."/>
            <person name="Jogler C."/>
        </authorList>
    </citation>
    <scope>NUCLEOTIDE SEQUENCE [LARGE SCALE GENOMIC DNA]</scope>
    <source>
        <strain evidence="8 9">SV_7m_r</strain>
    </source>
</reference>
<dbReference type="Pfam" id="PF07637">
    <property type="entry name" value="PSD5"/>
    <property type="match status" value="1"/>
</dbReference>
<feature type="signal peptide" evidence="1">
    <location>
        <begin position="1"/>
        <end position="29"/>
    </location>
</feature>
<protein>
    <recommendedName>
        <fullName evidence="10">Planctomycete cytochrome C</fullName>
    </recommendedName>
</protein>
<name>A0A517T1F6_9BACT</name>
<evidence type="ECO:0000313" key="8">
    <source>
        <dbReference type="EMBL" id="QDT62192.1"/>
    </source>
</evidence>
<evidence type="ECO:0008006" key="10">
    <source>
        <dbReference type="Google" id="ProtNLM"/>
    </source>
</evidence>
<dbReference type="InterPro" id="IPR013039">
    <property type="entry name" value="DUF1588"/>
</dbReference>
<keyword evidence="1" id="KW-0732">Signal</keyword>
<sequence length="990" mass="112687" precursor="true">MVSLTQSFFRRLTELFTLLLLLCQSSALKADELQTQFDSKVLPVLRNHCFDCHNVDDRESGVRLDHLDGSLPDGAIKLWEHVGKQIESGAMPPEDHSEIPEQQRRELLSWLEASLHEARIREAPNNGITRRLTVTQYRHALQELLGIDDDFTATLPDDGISKDGFTNDIETLSASPLQIEAWFNIATQALEASTVDPTVSPTVQNFRMDLGRGINPQPLQENLILGALNRLLPKQDFTVTELTPEKSFPIQAYRLPAKYRFNEGYSGNATVRGWREYTSIYHKVFACLRGDGGYPKGEPYESVDNGLLLRPAIPNDSVWQRSTTYGPKANFKIALRELPRHGRFRVTVRAAKFDDALLLSNLNAEPAEQASPQESVTMSAEQKDQPLVIPQSGIYQVDVYRRPKTEDEKGNERFSLQIDGRRFTDQLKRTPAMLLRLAEGERDWSFDFGRGDAAIEKIVLTRLSMDDPLAQRYETFMQQSPWLGVYMGLRRDCGHTFNQVESSRVVDQLSTQAFVFEGAINNFPRPDVQPGNDNYLAGLREILVHSVYTDGRDRPRLRIETIEFEGPLYESWPPQSHRNVFSVGPEVTDELERARETIRRFAQRAFRRPVDLQEMAGLMELWREHYQQSKDFHASTRYVLAGILTSPAFLFHVENSQSPKPEPLNQHELAAKLALFLWDGPPDQELTDVANRGQLTAELDKTIDRMIADPKFERFTETFVRQWLSLDKFDSVEVDRRKYPALSKFARKHLRQEPVRTFQHLVRTNQSVGKLIQSDEMVINETLAKYYGIDQPIESGPEFVAVSVDRSHLGGLLTQAAIQSGLSDGREANPVKRGAWFARKIIAEPPNDPPPNVPELKDDRSLPLKERLRQHRDVKGCVKCHEGIDPWGVAFQQYDAGGLFTGNKADAKSKLPDGVEVDGVAELQQHLLQNRLADVAFSVQKHLVTYAIGRPLQYNEWVRLKENGLAGVDEDYRLQDMIRAIVHSDYFLKK</sequence>
<dbReference type="InterPro" id="IPR013043">
    <property type="entry name" value="DUF1595"/>
</dbReference>
<evidence type="ECO:0000256" key="1">
    <source>
        <dbReference type="SAM" id="SignalP"/>
    </source>
</evidence>
<dbReference type="Pfam" id="PF07627">
    <property type="entry name" value="PSCyt3"/>
    <property type="match status" value="1"/>
</dbReference>
<evidence type="ECO:0000259" key="4">
    <source>
        <dbReference type="Pfam" id="PF07627"/>
    </source>
</evidence>
<accession>A0A517T1F6</accession>
<dbReference type="InterPro" id="IPR013042">
    <property type="entry name" value="DUF1592"/>
</dbReference>
<dbReference type="InterPro" id="IPR013036">
    <property type="entry name" value="DUF1587"/>
</dbReference>
<evidence type="ECO:0000259" key="5">
    <source>
        <dbReference type="Pfam" id="PF07631"/>
    </source>
</evidence>
<feature type="domain" description="Cytochrome C Planctomycete-type" evidence="6">
    <location>
        <begin position="49"/>
        <end position="95"/>
    </location>
</feature>
<dbReference type="EMBL" id="CP036272">
    <property type="protein sequence ID" value="QDT62192.1"/>
    <property type="molecule type" value="Genomic_DNA"/>
</dbReference>
<feature type="domain" description="DUF1587" evidence="3">
    <location>
        <begin position="130"/>
        <end position="192"/>
    </location>
</feature>
<feature type="domain" description="DUF1595" evidence="7">
    <location>
        <begin position="594"/>
        <end position="654"/>
    </location>
</feature>
<evidence type="ECO:0000259" key="2">
    <source>
        <dbReference type="Pfam" id="PF07624"/>
    </source>
</evidence>
<feature type="domain" description="DUF1585" evidence="2">
    <location>
        <begin position="913"/>
        <end position="987"/>
    </location>
</feature>
<dbReference type="AlphaFoldDB" id="A0A517T1F6"/>
<dbReference type="RefSeq" id="WP_145276789.1">
    <property type="nucleotide sequence ID" value="NZ_CP036272.1"/>
</dbReference>
<keyword evidence="9" id="KW-1185">Reference proteome</keyword>
<evidence type="ECO:0000259" key="7">
    <source>
        <dbReference type="Pfam" id="PF07637"/>
    </source>
</evidence>
<dbReference type="Pfam" id="PF07631">
    <property type="entry name" value="PSD4"/>
    <property type="match status" value="1"/>
</dbReference>
<dbReference type="InterPro" id="IPR011429">
    <property type="entry name" value="Cyt_c_Planctomycete-type"/>
</dbReference>
<gene>
    <name evidence="8" type="ORF">SV7mr_47390</name>
</gene>
<dbReference type="Proteomes" id="UP000315003">
    <property type="component" value="Chromosome"/>
</dbReference>